<name>A0A4R8I855_9FLAO</name>
<gene>
    <name evidence="1" type="ORF">B0I22_0312</name>
</gene>
<sequence length="105" mass="11666">MKKKIYIAGKISGEDIIKCTHKFGTAQKEIEKQGFEALNPLELVGSWKVTWEDAMKICIGALVKADAILFLDDFTDSRGAMIEHKLASDLGIKTLRGTKELAKRV</sequence>
<organism evidence="1 2">
    <name type="scientific">Epilithonimonas xixisoli</name>
    <dbReference type="NCBI Taxonomy" id="1476462"/>
    <lineage>
        <taxon>Bacteria</taxon>
        <taxon>Pseudomonadati</taxon>
        <taxon>Bacteroidota</taxon>
        <taxon>Flavobacteriia</taxon>
        <taxon>Flavobacteriales</taxon>
        <taxon>Weeksellaceae</taxon>
        <taxon>Chryseobacterium group</taxon>
        <taxon>Epilithonimonas</taxon>
    </lineage>
</organism>
<dbReference type="RefSeq" id="WP_133942838.1">
    <property type="nucleotide sequence ID" value="NZ_SOEO01000001.1"/>
</dbReference>
<dbReference type="Gene3D" id="3.40.50.450">
    <property type="match status" value="1"/>
</dbReference>
<dbReference type="Pfam" id="PF14359">
    <property type="entry name" value="DUF4406"/>
    <property type="match status" value="1"/>
</dbReference>
<dbReference type="InterPro" id="IPR025518">
    <property type="entry name" value="DUF4406"/>
</dbReference>
<dbReference type="AlphaFoldDB" id="A0A4R8I855"/>
<keyword evidence="2" id="KW-1185">Reference proteome</keyword>
<evidence type="ECO:0000313" key="2">
    <source>
        <dbReference type="Proteomes" id="UP000295313"/>
    </source>
</evidence>
<dbReference type="Proteomes" id="UP000295313">
    <property type="component" value="Unassembled WGS sequence"/>
</dbReference>
<reference evidence="1 2" key="1">
    <citation type="submission" date="2019-03" db="EMBL/GenBank/DDBJ databases">
        <title>Genomic Encyclopedia of Type Strains, Phase III (KMG-III): the genomes of soil and plant-associated and newly described type strains.</title>
        <authorList>
            <person name="Whitman W."/>
        </authorList>
    </citation>
    <scope>NUCLEOTIDE SEQUENCE [LARGE SCALE GENOMIC DNA]</scope>
    <source>
        <strain evidence="1 2">CGMCC 1.12802</strain>
    </source>
</reference>
<accession>A0A4R8I855</accession>
<comment type="caution">
    <text evidence="1">The sequence shown here is derived from an EMBL/GenBank/DDBJ whole genome shotgun (WGS) entry which is preliminary data.</text>
</comment>
<evidence type="ECO:0000313" key="1">
    <source>
        <dbReference type="EMBL" id="TDX86202.1"/>
    </source>
</evidence>
<dbReference type="SUPFAM" id="SSF52309">
    <property type="entry name" value="N-(deoxy)ribosyltransferase-like"/>
    <property type="match status" value="1"/>
</dbReference>
<dbReference type="EMBL" id="SOEO01000001">
    <property type="protein sequence ID" value="TDX86202.1"/>
    <property type="molecule type" value="Genomic_DNA"/>
</dbReference>
<protein>
    <submittedName>
        <fullName evidence="1">Uncharacterized protein DUF4406</fullName>
    </submittedName>
</protein>
<dbReference type="OrthoDB" id="1149194at2"/>
<proteinExistence type="predicted"/>